<dbReference type="SUPFAM" id="SSF102114">
    <property type="entry name" value="Radical SAM enzymes"/>
    <property type="match status" value="1"/>
</dbReference>
<feature type="binding site" evidence="12">
    <location>
        <position position="50"/>
    </location>
    <ligand>
        <name>[4Fe-4S] cluster</name>
        <dbReference type="ChEBI" id="CHEBI:49883"/>
        <label>1</label>
        <note>4Fe-4S-S-AdoMet</note>
    </ligand>
</feature>
<feature type="binding site" evidence="12">
    <location>
        <position position="43"/>
    </location>
    <ligand>
        <name>GTP</name>
        <dbReference type="ChEBI" id="CHEBI:37565"/>
    </ligand>
</feature>
<feature type="binding site" evidence="12">
    <location>
        <position position="194"/>
    </location>
    <ligand>
        <name>GTP</name>
        <dbReference type="ChEBI" id="CHEBI:37565"/>
    </ligand>
</feature>
<name>A0ABU1WJL2_9BURK</name>
<dbReference type="SFLD" id="SFLDS00029">
    <property type="entry name" value="Radical_SAM"/>
    <property type="match status" value="1"/>
</dbReference>
<feature type="binding site" evidence="12">
    <location>
        <position position="316"/>
    </location>
    <ligand>
        <name>[4Fe-4S] cluster</name>
        <dbReference type="ChEBI" id="CHEBI:49883"/>
        <label>2</label>
        <note>4Fe-4S-substrate</note>
    </ligand>
</feature>
<dbReference type="PANTHER" id="PTHR22960">
    <property type="entry name" value="MOLYBDOPTERIN COFACTOR SYNTHESIS PROTEIN A"/>
    <property type="match status" value="1"/>
</dbReference>
<evidence type="ECO:0000256" key="2">
    <source>
        <dbReference type="ARBA" id="ARBA00022485"/>
    </source>
</evidence>
<dbReference type="InterPro" id="IPR013483">
    <property type="entry name" value="MoaA"/>
</dbReference>
<feature type="binding site" evidence="12">
    <location>
        <begin position="304"/>
        <end position="306"/>
    </location>
    <ligand>
        <name>GTP</name>
        <dbReference type="ChEBI" id="CHEBI:37565"/>
    </ligand>
</feature>
<accession>A0ABU1WJL2</accession>
<sequence>MSERVIPLVDQRLAAIPVPLPAASEPATGLLIDALGRPLRDLRISVTDRCNFRCSYCMPKEVFDKDYPYLPHNALLSFEEITRVARQFVAHGVQKIRLTGGEPLLRKNIEILIAQLAELRTVDGHPLDITLTTNGSLLERKAASLKAAGLQRVTVSLDGLDDTIFRAMNDVDFPVEDVLRGIEAARQAGLGPIKVNMVVKRGTNDHEILPMARHFMNSGVVLRFIEYMDVGATNGWRMDEVMPSAEVIARIRSELPLVQLDPAAPGETAERWGYADAHGKHDTQAGEIGVISSVTQAFCSDCNRARLSTEGKLYLCLFGTQGHDLKPLVRGTATDEQLAAAIAAIWRPRRDRYSELRASLPPDVTAGTSRRIEMSYIGG</sequence>
<dbReference type="SFLD" id="SFLDG01067">
    <property type="entry name" value="SPASM/twitch_domain_containing"/>
    <property type="match status" value="1"/>
</dbReference>
<gene>
    <name evidence="12" type="primary">moaA</name>
    <name evidence="14" type="ORF">J2W49_001428</name>
</gene>
<keyword evidence="4 12" id="KW-0479">Metal-binding</keyword>
<dbReference type="Proteomes" id="UP001265700">
    <property type="component" value="Unassembled WGS sequence"/>
</dbReference>
<evidence type="ECO:0000256" key="5">
    <source>
        <dbReference type="ARBA" id="ARBA00022741"/>
    </source>
</evidence>
<keyword evidence="8 12" id="KW-0342">GTP-binding</keyword>
<dbReference type="InterPro" id="IPR040064">
    <property type="entry name" value="MoaA-like"/>
</dbReference>
<evidence type="ECO:0000256" key="3">
    <source>
        <dbReference type="ARBA" id="ARBA00022691"/>
    </source>
</evidence>
<keyword evidence="2 12" id="KW-0004">4Fe-4S</keyword>
<feature type="binding site" evidence="12">
    <location>
        <position position="302"/>
    </location>
    <ligand>
        <name>[4Fe-4S] cluster</name>
        <dbReference type="ChEBI" id="CHEBI:49883"/>
        <label>2</label>
        <note>4Fe-4S-substrate</note>
    </ligand>
</feature>
<evidence type="ECO:0000256" key="4">
    <source>
        <dbReference type="ARBA" id="ARBA00022723"/>
    </source>
</evidence>
<comment type="catalytic activity">
    <reaction evidence="11 12">
        <text>GTP + AH2 + S-adenosyl-L-methionine = (8S)-3',8-cyclo-7,8-dihydroguanosine 5'-triphosphate + 5'-deoxyadenosine + L-methionine + A + H(+)</text>
        <dbReference type="Rhea" id="RHEA:49576"/>
        <dbReference type="ChEBI" id="CHEBI:13193"/>
        <dbReference type="ChEBI" id="CHEBI:15378"/>
        <dbReference type="ChEBI" id="CHEBI:17319"/>
        <dbReference type="ChEBI" id="CHEBI:17499"/>
        <dbReference type="ChEBI" id="CHEBI:37565"/>
        <dbReference type="ChEBI" id="CHEBI:57844"/>
        <dbReference type="ChEBI" id="CHEBI:59789"/>
        <dbReference type="ChEBI" id="CHEBI:131766"/>
        <dbReference type="EC" id="4.1.99.22"/>
    </reaction>
</comment>
<dbReference type="InterPro" id="IPR058240">
    <property type="entry name" value="rSAM_sf"/>
</dbReference>
<dbReference type="InterPro" id="IPR007197">
    <property type="entry name" value="rSAM"/>
</dbReference>
<comment type="pathway">
    <text evidence="12">Cofactor biosynthesis; molybdopterin biosynthesis.</text>
</comment>
<keyword evidence="7 12" id="KW-0411">Iron-sulfur</keyword>
<evidence type="ECO:0000256" key="8">
    <source>
        <dbReference type="ARBA" id="ARBA00023134"/>
    </source>
</evidence>
<dbReference type="SFLD" id="SFLDG01383">
    <property type="entry name" value="cyclic_pyranopterin_phosphate"/>
    <property type="match status" value="1"/>
</dbReference>
<evidence type="ECO:0000256" key="1">
    <source>
        <dbReference type="ARBA" id="ARBA00012167"/>
    </source>
</evidence>
<comment type="subunit">
    <text evidence="12">Monomer and homodimer.</text>
</comment>
<keyword evidence="15" id="KW-1185">Reference proteome</keyword>
<dbReference type="NCBIfam" id="TIGR02666">
    <property type="entry name" value="moaA"/>
    <property type="match status" value="1"/>
</dbReference>
<feature type="binding site" evidence="12">
    <location>
        <position position="97"/>
    </location>
    <ligand>
        <name>GTP</name>
        <dbReference type="ChEBI" id="CHEBI:37565"/>
    </ligand>
</feature>
<comment type="similarity">
    <text evidence="12">Belongs to the radical SAM superfamily. MoaA family.</text>
</comment>
<evidence type="ECO:0000256" key="11">
    <source>
        <dbReference type="ARBA" id="ARBA00048697"/>
    </source>
</evidence>
<dbReference type="InterPro" id="IPR000385">
    <property type="entry name" value="MoaA_NifB_PqqE_Fe-S-bd_CS"/>
</dbReference>
<evidence type="ECO:0000256" key="10">
    <source>
        <dbReference type="ARBA" id="ARBA00023239"/>
    </source>
</evidence>
<evidence type="ECO:0000256" key="12">
    <source>
        <dbReference type="HAMAP-Rule" id="MF_01225"/>
    </source>
</evidence>
<evidence type="ECO:0000256" key="6">
    <source>
        <dbReference type="ARBA" id="ARBA00023004"/>
    </source>
</evidence>
<dbReference type="CDD" id="cd21117">
    <property type="entry name" value="Twitch_MoaA"/>
    <property type="match status" value="1"/>
</dbReference>
<dbReference type="PROSITE" id="PS01305">
    <property type="entry name" value="MOAA_NIFB_PQQE"/>
    <property type="match status" value="1"/>
</dbReference>
<comment type="caution">
    <text evidence="14">The sequence shown here is derived from an EMBL/GenBank/DDBJ whole genome shotgun (WGS) entry which is preliminary data.</text>
</comment>
<proteinExistence type="inferred from homology"/>
<feature type="binding site" evidence="12">
    <location>
        <position position="132"/>
    </location>
    <ligand>
        <name>GTP</name>
        <dbReference type="ChEBI" id="CHEBI:37565"/>
    </ligand>
</feature>
<dbReference type="InterPro" id="IPR050105">
    <property type="entry name" value="MoCo_biosynth_MoaA/MoaC"/>
</dbReference>
<evidence type="ECO:0000313" key="15">
    <source>
        <dbReference type="Proteomes" id="UP001265700"/>
    </source>
</evidence>
<feature type="binding site" evidence="12">
    <location>
        <position position="156"/>
    </location>
    <ligand>
        <name>S-adenosyl-L-methionine</name>
        <dbReference type="ChEBI" id="CHEBI:59789"/>
    </ligand>
</feature>
<dbReference type="InterPro" id="IPR006638">
    <property type="entry name" value="Elp3/MiaA/NifB-like_rSAM"/>
</dbReference>
<dbReference type="HAMAP" id="MF_01225_B">
    <property type="entry name" value="MoaA_B"/>
    <property type="match status" value="1"/>
</dbReference>
<evidence type="ECO:0000256" key="7">
    <source>
        <dbReference type="ARBA" id="ARBA00023014"/>
    </source>
</evidence>
<keyword evidence="6 12" id="KW-0408">Iron</keyword>
<dbReference type="Pfam" id="PF06463">
    <property type="entry name" value="Mob_synth_C"/>
    <property type="match status" value="1"/>
</dbReference>
<keyword evidence="9 12" id="KW-0501">Molybdenum cofactor biosynthesis</keyword>
<feature type="binding site" evidence="12">
    <location>
        <position position="57"/>
    </location>
    <ligand>
        <name>[4Fe-4S] cluster</name>
        <dbReference type="ChEBI" id="CHEBI:49883"/>
        <label>1</label>
        <note>4Fe-4S-S-AdoMet</note>
    </ligand>
</feature>
<keyword evidence="5 12" id="KW-0547">Nucleotide-binding</keyword>
<dbReference type="CDD" id="cd01335">
    <property type="entry name" value="Radical_SAM"/>
    <property type="match status" value="1"/>
</dbReference>
<feature type="binding site" evidence="12">
    <location>
        <position position="101"/>
    </location>
    <ligand>
        <name>S-adenosyl-L-methionine</name>
        <dbReference type="ChEBI" id="CHEBI:59789"/>
    </ligand>
</feature>
<dbReference type="RefSeq" id="WP_310313496.1">
    <property type="nucleotide sequence ID" value="NZ_JAVDWU010000002.1"/>
</dbReference>
<keyword evidence="10 12" id="KW-0456">Lyase</keyword>
<dbReference type="SMART" id="SM00729">
    <property type="entry name" value="Elp3"/>
    <property type="match status" value="1"/>
</dbReference>
<feature type="binding site" evidence="12">
    <location>
        <position position="54"/>
    </location>
    <ligand>
        <name>[4Fe-4S] cluster</name>
        <dbReference type="ChEBI" id="CHEBI:49883"/>
        <label>1</label>
        <note>4Fe-4S-S-AdoMet</note>
    </ligand>
</feature>
<dbReference type="SFLD" id="SFLDG01386">
    <property type="entry name" value="main_SPASM_domain-containing"/>
    <property type="match status" value="1"/>
</dbReference>
<reference evidence="14 15" key="1">
    <citation type="submission" date="2023-07" db="EMBL/GenBank/DDBJ databases">
        <title>Sorghum-associated microbial communities from plants grown in Nebraska, USA.</title>
        <authorList>
            <person name="Schachtman D."/>
        </authorList>
    </citation>
    <scope>NUCLEOTIDE SEQUENCE [LARGE SCALE GENOMIC DNA]</scope>
    <source>
        <strain evidence="14 15">4249</strain>
    </source>
</reference>
<evidence type="ECO:0000256" key="9">
    <source>
        <dbReference type="ARBA" id="ARBA00023150"/>
    </source>
</evidence>
<dbReference type="Pfam" id="PF04055">
    <property type="entry name" value="Radical_SAM"/>
    <property type="match status" value="1"/>
</dbReference>
<keyword evidence="3 12" id="KW-0949">S-adenosyl-L-methionine</keyword>
<feature type="binding site" evidence="12">
    <location>
        <position position="228"/>
    </location>
    <ligand>
        <name>S-adenosyl-L-methionine</name>
        <dbReference type="ChEBI" id="CHEBI:59789"/>
    </ligand>
</feature>
<comment type="cofactor">
    <cofactor evidence="12">
        <name>[4Fe-4S] cluster</name>
        <dbReference type="ChEBI" id="CHEBI:49883"/>
    </cofactor>
    <text evidence="12">Binds 2 [4Fe-4S] clusters. Binds 1 [4Fe-4S] cluster coordinated with 3 cysteines and an exchangeable S-adenosyl-L-methionine and 1 [4Fe-4S] cluster coordinated with 3 cysteines and the GTP-derived substrate.</text>
</comment>
<evidence type="ECO:0000313" key="14">
    <source>
        <dbReference type="EMBL" id="MDR7149479.1"/>
    </source>
</evidence>
<dbReference type="EMBL" id="JAVDWU010000002">
    <property type="protein sequence ID" value="MDR7149479.1"/>
    <property type="molecule type" value="Genomic_DNA"/>
</dbReference>
<protein>
    <recommendedName>
        <fullName evidence="1 12">GTP 3',8-cyclase</fullName>
        <ecNumber evidence="1 12">4.1.99.22</ecNumber>
    </recommendedName>
    <alternativeName>
        <fullName evidence="12">Molybdenum cofactor biosynthesis protein A</fullName>
    </alternativeName>
</protein>
<dbReference type="InterPro" id="IPR010505">
    <property type="entry name" value="MoaA_twitch"/>
</dbReference>
<feature type="binding site" evidence="12">
    <location>
        <position position="299"/>
    </location>
    <ligand>
        <name>[4Fe-4S] cluster</name>
        <dbReference type="ChEBI" id="CHEBI:49883"/>
        <label>2</label>
        <note>4Fe-4S-substrate</note>
    </ligand>
</feature>
<dbReference type="PANTHER" id="PTHR22960:SF0">
    <property type="entry name" value="MOLYBDENUM COFACTOR BIOSYNTHESIS PROTEIN 1"/>
    <property type="match status" value="1"/>
</dbReference>
<feature type="binding site" evidence="12">
    <location>
        <position position="56"/>
    </location>
    <ligand>
        <name>S-adenosyl-L-methionine</name>
        <dbReference type="ChEBI" id="CHEBI:59789"/>
    </ligand>
</feature>
<comment type="function">
    <text evidence="12">Catalyzes the cyclization of GTP to (8S)-3',8-cyclo-7,8-dihydroguanosine 5'-triphosphate.</text>
</comment>
<dbReference type="PROSITE" id="PS51918">
    <property type="entry name" value="RADICAL_SAM"/>
    <property type="match status" value="1"/>
</dbReference>
<organism evidence="14 15">
    <name type="scientific">Hydrogenophaga palleronii</name>
    <dbReference type="NCBI Taxonomy" id="65655"/>
    <lineage>
        <taxon>Bacteria</taxon>
        <taxon>Pseudomonadati</taxon>
        <taxon>Pseudomonadota</taxon>
        <taxon>Betaproteobacteria</taxon>
        <taxon>Burkholderiales</taxon>
        <taxon>Comamonadaceae</taxon>
        <taxon>Hydrogenophaga</taxon>
    </lineage>
</organism>
<feature type="domain" description="Radical SAM core" evidence="13">
    <location>
        <begin position="34"/>
        <end position="261"/>
    </location>
</feature>
<evidence type="ECO:0000259" key="13">
    <source>
        <dbReference type="PROSITE" id="PS51918"/>
    </source>
</evidence>
<dbReference type="EC" id="4.1.99.22" evidence="1 12"/>
<dbReference type="Gene3D" id="3.20.20.70">
    <property type="entry name" value="Aldolase class I"/>
    <property type="match status" value="1"/>
</dbReference>
<dbReference type="InterPro" id="IPR013785">
    <property type="entry name" value="Aldolase_TIM"/>
</dbReference>